<feature type="domain" description="Putative sugar diacid recognition" evidence="1">
    <location>
        <begin position="4"/>
        <end position="136"/>
    </location>
</feature>
<dbReference type="InterPro" id="IPR008599">
    <property type="entry name" value="Diacid_rec"/>
</dbReference>
<dbReference type="InterPro" id="IPR051448">
    <property type="entry name" value="CdaR-like_regulators"/>
</dbReference>
<dbReference type="Pfam" id="PF05651">
    <property type="entry name" value="Diacid_rec"/>
    <property type="match status" value="1"/>
</dbReference>
<keyword evidence="4" id="KW-1185">Reference proteome</keyword>
<dbReference type="KEGG" id="aaxa:NCTC10138_00648"/>
<sequence length="379" mass="44050">MKKLSKQTAREIEREINRITGEKINVMNDEGIIIVSSDPTRVNTFHGGAKRIIDEKLEELVVEFDGEYDGAKRGANFPVIVDNEIIGVVGITGPYEEIEKYGKLMKKMIEIFMLETYLNEQKVAIKNIKQYFLNEWINSESVTNKGLINRGKELELDLSIKRRVILLFIEIQKQLTPYDEIMYLEKIEEKIYELVNKISKETLILNEKRLYTILSPITNDHDILKFCEDLKEMLESTLFIKVKFGIGTNNFKLSPKEQRKTAKQALQKTLNDSKRDIVVHSDLTFESLITSISLSNQEKYFNDVTRKLDNNDIKNIIKILKVYYQNDGSLKNTSIELNCHINTLQYQLKLIKEKTGYDPRSLKDSAVFVLLIEIYDNLF</sequence>
<evidence type="ECO:0000259" key="2">
    <source>
        <dbReference type="Pfam" id="PF13556"/>
    </source>
</evidence>
<gene>
    <name evidence="3" type="primary">cdaR</name>
    <name evidence="3" type="ORF">NCTC10138_00648</name>
</gene>
<reference evidence="3 4" key="1">
    <citation type="submission" date="2019-01" db="EMBL/GenBank/DDBJ databases">
        <authorList>
            <consortium name="Pathogen Informatics"/>
        </authorList>
    </citation>
    <scope>NUCLEOTIDE SEQUENCE [LARGE SCALE GENOMIC DNA]</scope>
    <source>
        <strain evidence="3 4">NCTC10138</strain>
    </source>
</reference>
<dbReference type="EMBL" id="LR215048">
    <property type="protein sequence ID" value="VEU80279.1"/>
    <property type="molecule type" value="Genomic_DNA"/>
</dbReference>
<dbReference type="RefSeq" id="WP_162140259.1">
    <property type="nucleotide sequence ID" value="NZ_LR215048.1"/>
</dbReference>
<dbReference type="InterPro" id="IPR042070">
    <property type="entry name" value="PucR_C-HTH_sf"/>
</dbReference>
<protein>
    <submittedName>
        <fullName evidence="3">Sugar diacid regulator</fullName>
    </submittedName>
</protein>
<dbReference type="Pfam" id="PF13556">
    <property type="entry name" value="HTH_30"/>
    <property type="match status" value="1"/>
</dbReference>
<name>A0A449BCV3_HAPAX</name>
<organism evidence="3 4">
    <name type="scientific">Haploplasma axanthum</name>
    <name type="common">Acholeplasma axanthum</name>
    <dbReference type="NCBI Taxonomy" id="29552"/>
    <lineage>
        <taxon>Bacteria</taxon>
        <taxon>Bacillati</taxon>
        <taxon>Mycoplasmatota</taxon>
        <taxon>Mollicutes</taxon>
        <taxon>Acholeplasmatales</taxon>
        <taxon>Acholeplasmataceae</taxon>
        <taxon>Haploplasma</taxon>
    </lineage>
</organism>
<dbReference type="PANTHER" id="PTHR33744">
    <property type="entry name" value="CARBOHYDRATE DIACID REGULATOR"/>
    <property type="match status" value="1"/>
</dbReference>
<dbReference type="AlphaFoldDB" id="A0A449BCV3"/>
<evidence type="ECO:0000259" key="1">
    <source>
        <dbReference type="Pfam" id="PF05651"/>
    </source>
</evidence>
<dbReference type="Gene3D" id="1.10.10.2840">
    <property type="entry name" value="PucR C-terminal helix-turn-helix domain"/>
    <property type="match status" value="1"/>
</dbReference>
<evidence type="ECO:0000313" key="3">
    <source>
        <dbReference type="EMBL" id="VEU80279.1"/>
    </source>
</evidence>
<proteinExistence type="predicted"/>
<dbReference type="STRING" id="1278311.GCA_000428705_01326"/>
<accession>A0A449BCV3</accession>
<evidence type="ECO:0000313" key="4">
    <source>
        <dbReference type="Proteomes" id="UP000289841"/>
    </source>
</evidence>
<dbReference type="PANTHER" id="PTHR33744:SF16">
    <property type="entry name" value="CARBOHYDRATE DIACID REGULATOR"/>
    <property type="match status" value="1"/>
</dbReference>
<dbReference type="InterPro" id="IPR025736">
    <property type="entry name" value="PucR_C-HTH_dom"/>
</dbReference>
<feature type="domain" description="PucR C-terminal helix-turn-helix" evidence="2">
    <location>
        <begin position="318"/>
        <end position="367"/>
    </location>
</feature>
<dbReference type="Proteomes" id="UP000289841">
    <property type="component" value="Chromosome"/>
</dbReference>